<evidence type="ECO:0000313" key="2">
    <source>
        <dbReference type="Proteomes" id="UP000800036"/>
    </source>
</evidence>
<keyword evidence="2" id="KW-1185">Reference proteome</keyword>
<name>A0A6A5VA51_9PLEO</name>
<protein>
    <submittedName>
        <fullName evidence="1">Uncharacterized protein</fullName>
    </submittedName>
</protein>
<dbReference type="AlphaFoldDB" id="A0A6A5VA51"/>
<organism evidence="1 2">
    <name type="scientific">Bimuria novae-zelandiae CBS 107.79</name>
    <dbReference type="NCBI Taxonomy" id="1447943"/>
    <lineage>
        <taxon>Eukaryota</taxon>
        <taxon>Fungi</taxon>
        <taxon>Dikarya</taxon>
        <taxon>Ascomycota</taxon>
        <taxon>Pezizomycotina</taxon>
        <taxon>Dothideomycetes</taxon>
        <taxon>Pleosporomycetidae</taxon>
        <taxon>Pleosporales</taxon>
        <taxon>Massarineae</taxon>
        <taxon>Didymosphaeriaceae</taxon>
        <taxon>Bimuria</taxon>
    </lineage>
</organism>
<dbReference type="Proteomes" id="UP000800036">
    <property type="component" value="Unassembled WGS sequence"/>
</dbReference>
<dbReference type="EMBL" id="ML976675">
    <property type="protein sequence ID" value="KAF1974293.1"/>
    <property type="molecule type" value="Genomic_DNA"/>
</dbReference>
<accession>A0A6A5VA51</accession>
<proteinExistence type="predicted"/>
<evidence type="ECO:0000313" key="1">
    <source>
        <dbReference type="EMBL" id="KAF1974293.1"/>
    </source>
</evidence>
<sequence>MNSVRVSTFYPVWHGLSVRGVAMMAVPKCWTLCATFNPALPKNHTAKPHHLQNRRPHRMLRRDLVALQSCISISTSTLHLPGRPALNSECLASDPLSSTCGRRPRGGDPAGANNLESLIRPEHFCARMRLMPRGIESGLMIHRVGESNSSGGRG</sequence>
<reference evidence="1" key="1">
    <citation type="journal article" date="2020" name="Stud. Mycol.">
        <title>101 Dothideomycetes genomes: a test case for predicting lifestyles and emergence of pathogens.</title>
        <authorList>
            <person name="Haridas S."/>
            <person name="Albert R."/>
            <person name="Binder M."/>
            <person name="Bloem J."/>
            <person name="Labutti K."/>
            <person name="Salamov A."/>
            <person name="Andreopoulos B."/>
            <person name="Baker S."/>
            <person name="Barry K."/>
            <person name="Bills G."/>
            <person name="Bluhm B."/>
            <person name="Cannon C."/>
            <person name="Castanera R."/>
            <person name="Culley D."/>
            <person name="Daum C."/>
            <person name="Ezra D."/>
            <person name="Gonzalez J."/>
            <person name="Henrissat B."/>
            <person name="Kuo A."/>
            <person name="Liang C."/>
            <person name="Lipzen A."/>
            <person name="Lutzoni F."/>
            <person name="Magnuson J."/>
            <person name="Mondo S."/>
            <person name="Nolan M."/>
            <person name="Ohm R."/>
            <person name="Pangilinan J."/>
            <person name="Park H.-J."/>
            <person name="Ramirez L."/>
            <person name="Alfaro M."/>
            <person name="Sun H."/>
            <person name="Tritt A."/>
            <person name="Yoshinaga Y."/>
            <person name="Zwiers L.-H."/>
            <person name="Turgeon B."/>
            <person name="Goodwin S."/>
            <person name="Spatafora J."/>
            <person name="Crous P."/>
            <person name="Grigoriev I."/>
        </authorList>
    </citation>
    <scope>NUCLEOTIDE SEQUENCE</scope>
    <source>
        <strain evidence="1">CBS 107.79</strain>
    </source>
</reference>
<gene>
    <name evidence="1" type="ORF">BU23DRAFT_113939</name>
</gene>